<name>A0ABQ3REV5_STRRR</name>
<evidence type="ECO:0000313" key="2">
    <source>
        <dbReference type="EMBL" id="GHI54385.1"/>
    </source>
</evidence>
<accession>A0ABQ3REV5</accession>
<feature type="compositionally biased region" description="Basic residues" evidence="1">
    <location>
        <begin position="1"/>
        <end position="11"/>
    </location>
</feature>
<dbReference type="Proteomes" id="UP000646738">
    <property type="component" value="Unassembled WGS sequence"/>
</dbReference>
<gene>
    <name evidence="2" type="ORF">Srubr_42310</name>
</gene>
<dbReference type="RefSeq" id="WP_229926461.1">
    <property type="nucleotide sequence ID" value="NZ_BNCB01000002.1"/>
</dbReference>
<comment type="caution">
    <text evidence="2">The sequence shown here is derived from an EMBL/GenBank/DDBJ whole genome shotgun (WGS) entry which is preliminary data.</text>
</comment>
<protein>
    <submittedName>
        <fullName evidence="2">Uncharacterized protein</fullName>
    </submittedName>
</protein>
<sequence length="80" mass="8536">MSGTTGRRHHSAPTSPACGGGANEPEEAAEEARRVIDASGDLSSERTAHRARTVLRRLQAYEDVPEARAVLADHGQLLFA</sequence>
<reference evidence="3" key="1">
    <citation type="submission" date="2023-07" db="EMBL/GenBank/DDBJ databases">
        <title>Whole genome shotgun sequence of Streptomyces achromogenes subsp. rubradiris NBRC 14000.</title>
        <authorList>
            <person name="Komaki H."/>
            <person name="Tamura T."/>
        </authorList>
    </citation>
    <scope>NUCLEOTIDE SEQUENCE [LARGE SCALE GENOMIC DNA]</scope>
    <source>
        <strain evidence="3">NBRC 14000</strain>
    </source>
</reference>
<keyword evidence="3" id="KW-1185">Reference proteome</keyword>
<feature type="region of interest" description="Disordered" evidence="1">
    <location>
        <begin position="1"/>
        <end position="47"/>
    </location>
</feature>
<proteinExistence type="predicted"/>
<organism evidence="2 3">
    <name type="scientific">Streptomyces rubradiris</name>
    <name type="common">Streptomyces achromogenes subsp. rubradiris</name>
    <dbReference type="NCBI Taxonomy" id="285531"/>
    <lineage>
        <taxon>Bacteria</taxon>
        <taxon>Bacillati</taxon>
        <taxon>Actinomycetota</taxon>
        <taxon>Actinomycetes</taxon>
        <taxon>Kitasatosporales</taxon>
        <taxon>Streptomycetaceae</taxon>
        <taxon>Streptomyces</taxon>
    </lineage>
</organism>
<evidence type="ECO:0000313" key="3">
    <source>
        <dbReference type="Proteomes" id="UP000646738"/>
    </source>
</evidence>
<evidence type="ECO:0000256" key="1">
    <source>
        <dbReference type="SAM" id="MobiDB-lite"/>
    </source>
</evidence>
<dbReference type="EMBL" id="BNEA01000015">
    <property type="protein sequence ID" value="GHI54385.1"/>
    <property type="molecule type" value="Genomic_DNA"/>
</dbReference>